<comment type="caution">
    <text evidence="3">The sequence shown here is derived from an EMBL/GenBank/DDBJ whole genome shotgun (WGS) entry which is preliminary data.</text>
</comment>
<dbReference type="InterPro" id="IPR006015">
    <property type="entry name" value="Universal_stress_UspA"/>
</dbReference>
<dbReference type="InterPro" id="IPR014729">
    <property type="entry name" value="Rossmann-like_a/b/a_fold"/>
</dbReference>
<dbReference type="RefSeq" id="WP_246076971.1">
    <property type="nucleotide sequence ID" value="NZ_VFPO01000001.1"/>
</dbReference>
<evidence type="ECO:0000259" key="2">
    <source>
        <dbReference type="Pfam" id="PF00582"/>
    </source>
</evidence>
<feature type="domain" description="UspA" evidence="2">
    <location>
        <begin position="9"/>
        <end position="140"/>
    </location>
</feature>
<dbReference type="AlphaFoldDB" id="A0A543I8N9"/>
<gene>
    <name evidence="3" type="ORF">FHX41_0542</name>
</gene>
<dbReference type="EMBL" id="VFPO01000001">
    <property type="protein sequence ID" value="TQM66945.1"/>
    <property type="molecule type" value="Genomic_DNA"/>
</dbReference>
<organism evidence="3 4">
    <name type="scientific">Actinomadura hallensis</name>
    <dbReference type="NCBI Taxonomy" id="337895"/>
    <lineage>
        <taxon>Bacteria</taxon>
        <taxon>Bacillati</taxon>
        <taxon>Actinomycetota</taxon>
        <taxon>Actinomycetes</taxon>
        <taxon>Streptosporangiales</taxon>
        <taxon>Thermomonosporaceae</taxon>
        <taxon>Actinomadura</taxon>
    </lineage>
</organism>
<proteinExistence type="inferred from homology"/>
<dbReference type="Proteomes" id="UP000316706">
    <property type="component" value="Unassembled WGS sequence"/>
</dbReference>
<sequence>MPEALSGAIVVGTDGSPEAERAVEWAAGEAVLRGRSLRIVHAVERWPFRVPLLAPSDGAVEEGKAILEAARAAVRERWPDLGVTTALVEEETEKALREESKDAFALVLGRRGRGGFAGMPLGSTSRRMASESSVPVVIVRGEASEGGEVVVGVDLSWDSELVLEHAFETAALYGARLRAVHAWMVYGMPVESGAVFDEEAVHDELLGRVVAAHEPLREKYPHVDVVEDVVMAHPVTALTEASRGARLLVVGADHHHWDAFRLGSVAHGAVHHAECPVTVVPYGLNGDR</sequence>
<dbReference type="PANTHER" id="PTHR46268:SF6">
    <property type="entry name" value="UNIVERSAL STRESS PROTEIN UP12"/>
    <property type="match status" value="1"/>
</dbReference>
<evidence type="ECO:0000313" key="3">
    <source>
        <dbReference type="EMBL" id="TQM66945.1"/>
    </source>
</evidence>
<evidence type="ECO:0000256" key="1">
    <source>
        <dbReference type="ARBA" id="ARBA00008791"/>
    </source>
</evidence>
<comment type="similarity">
    <text evidence="1">Belongs to the universal stress protein A family.</text>
</comment>
<dbReference type="Pfam" id="PF00582">
    <property type="entry name" value="Usp"/>
    <property type="match status" value="2"/>
</dbReference>
<dbReference type="Gene3D" id="3.40.50.620">
    <property type="entry name" value="HUPs"/>
    <property type="match status" value="2"/>
</dbReference>
<accession>A0A543I8N9</accession>
<evidence type="ECO:0000313" key="4">
    <source>
        <dbReference type="Proteomes" id="UP000316706"/>
    </source>
</evidence>
<keyword evidence="4" id="KW-1185">Reference proteome</keyword>
<feature type="domain" description="UspA" evidence="2">
    <location>
        <begin position="149"/>
        <end position="281"/>
    </location>
</feature>
<dbReference type="SUPFAM" id="SSF52402">
    <property type="entry name" value="Adenine nucleotide alpha hydrolases-like"/>
    <property type="match status" value="2"/>
</dbReference>
<reference evidence="3 4" key="1">
    <citation type="submission" date="2019-06" db="EMBL/GenBank/DDBJ databases">
        <title>Sequencing the genomes of 1000 actinobacteria strains.</title>
        <authorList>
            <person name="Klenk H.-P."/>
        </authorList>
    </citation>
    <scope>NUCLEOTIDE SEQUENCE [LARGE SCALE GENOMIC DNA]</scope>
    <source>
        <strain evidence="3 4">DSM 45043</strain>
    </source>
</reference>
<dbReference type="PANTHER" id="PTHR46268">
    <property type="entry name" value="STRESS RESPONSE PROTEIN NHAX"/>
    <property type="match status" value="1"/>
</dbReference>
<dbReference type="PRINTS" id="PR01438">
    <property type="entry name" value="UNVRSLSTRESS"/>
</dbReference>
<dbReference type="InterPro" id="IPR006016">
    <property type="entry name" value="UspA"/>
</dbReference>
<protein>
    <submittedName>
        <fullName evidence="3">Nucleotide-binding universal stress UspA family protein</fullName>
    </submittedName>
</protein>
<name>A0A543I8N9_9ACTN</name>